<keyword evidence="13" id="KW-1185">Reference proteome</keyword>
<evidence type="ECO:0000256" key="8">
    <source>
        <dbReference type="ARBA" id="ARBA00023136"/>
    </source>
</evidence>
<feature type="transmembrane region" description="Helical" evidence="10">
    <location>
        <begin position="214"/>
        <end position="237"/>
    </location>
</feature>
<sequence length="444" mass="48249">MVSAAEQLAANVNWSAFGKAEELKKRIWFTLGALIIYRLGTYIPLPGIDPAAFEKNFTGNQQGVLELFNMFAGGAVQRMAIFALNIMPYISASIIIQLLTSVFPTLEALKKEGESGRKVINQYTRYLTVVLAAFQAYGISVGLEGQPGVVTEPGMFFRLSTVLTLTGGTMFLMWLGEQITSRGIGNGSSLIIFAGIVAAFPSAIVNTLELGRQGAISTGLIIGVMVMSVGVIAFIVFMERAQRRLLITYPKRQQGNKVYEGQTSFLPLKLNTSGVIPPIFASSLLLLPTTIANFSQSQGGTGVLATITSYLGHGRPLYLVLYVTLIVFFAFFYTAIVFNPTETADNLKKHGGFIPGIRPGERTSQYIDTILMRITVLGAGYLALICLLPEILISYAALPFYFGGTSLLIVVSVTMDTVAQILGHLQAHQYEGLVKKSKLRGKRR</sequence>
<comment type="subunit">
    <text evidence="10">Component of the Sec protein translocase complex. Heterotrimer consisting of SecY, SecE and SecG subunits. The heterotrimers can form oligomers, although 1 heterotrimer is thought to be able to translocate proteins. Interacts with the ribosome. Interacts with SecDF, and other proteins may be involved. Interacts with SecA.</text>
</comment>
<evidence type="ECO:0000256" key="7">
    <source>
        <dbReference type="ARBA" id="ARBA00023010"/>
    </source>
</evidence>
<keyword evidence="4 10" id="KW-0812">Transmembrane</keyword>
<dbReference type="InterPro" id="IPR023201">
    <property type="entry name" value="SecY_dom_sf"/>
</dbReference>
<comment type="caution">
    <text evidence="10">Lacks conserved residue(s) required for the propagation of feature annotation.</text>
</comment>
<dbReference type="PRINTS" id="PR00303">
    <property type="entry name" value="SECYTRNLCASE"/>
</dbReference>
<evidence type="ECO:0000256" key="11">
    <source>
        <dbReference type="RuleBase" id="RU004349"/>
    </source>
</evidence>
<comment type="function">
    <text evidence="10">The central subunit of the protein translocation channel SecYEG. Consists of two halves formed by TMs 1-5 and 6-10. These two domains form a lateral gate at the front which open onto the bilayer between TMs 2 and 7, and are clamped together by SecE at the back. The channel is closed by both a pore ring composed of hydrophobic SecY resides and a short helix (helix 2A) on the extracellular side of the membrane which forms a plug. The plug probably moves laterally to allow the channel to open. The ring and the pore may move independently.</text>
</comment>
<dbReference type="InterPro" id="IPR026593">
    <property type="entry name" value="SecY"/>
</dbReference>
<dbReference type="PIRSF" id="PIRSF004557">
    <property type="entry name" value="SecY"/>
    <property type="match status" value="1"/>
</dbReference>
<evidence type="ECO:0000256" key="6">
    <source>
        <dbReference type="ARBA" id="ARBA00022989"/>
    </source>
</evidence>
<feature type="transmembrane region" description="Helical" evidence="10">
    <location>
        <begin position="79"/>
        <end position="103"/>
    </location>
</feature>
<dbReference type="GO" id="GO:0043952">
    <property type="term" value="P:protein transport by the Sec complex"/>
    <property type="evidence" value="ECO:0007669"/>
    <property type="project" value="UniProtKB-UniRule"/>
</dbReference>
<dbReference type="GO" id="GO:0006605">
    <property type="term" value="P:protein targeting"/>
    <property type="evidence" value="ECO:0007669"/>
    <property type="project" value="UniProtKB-UniRule"/>
</dbReference>
<keyword evidence="5 10" id="KW-0653">Protein transport</keyword>
<dbReference type="Pfam" id="PF00344">
    <property type="entry name" value="SecY"/>
    <property type="match status" value="1"/>
</dbReference>
<dbReference type="RefSeq" id="WP_091680659.1">
    <property type="nucleotide sequence ID" value="NZ_FOSN01000005.1"/>
</dbReference>
<dbReference type="EMBL" id="FOSN01000005">
    <property type="protein sequence ID" value="SFK29156.1"/>
    <property type="molecule type" value="Genomic_DNA"/>
</dbReference>
<comment type="similarity">
    <text evidence="2 10 11">Belongs to the SecY/SEC61-alpha family.</text>
</comment>
<feature type="transmembrane region" description="Helical" evidence="10">
    <location>
        <begin position="187"/>
        <end position="208"/>
    </location>
</feature>
<protein>
    <recommendedName>
        <fullName evidence="9 10">Protein translocase subunit SecY</fullName>
    </recommendedName>
</protein>
<dbReference type="AlphaFoldDB" id="A0A1I3YDA0"/>
<evidence type="ECO:0000256" key="9">
    <source>
        <dbReference type="ARBA" id="ARBA00039733"/>
    </source>
</evidence>
<evidence type="ECO:0000256" key="1">
    <source>
        <dbReference type="ARBA" id="ARBA00004141"/>
    </source>
</evidence>
<keyword evidence="8 10" id="KW-0472">Membrane</keyword>
<gene>
    <name evidence="10" type="primary">secY</name>
    <name evidence="12" type="ORF">SAMN05444581_105148</name>
</gene>
<evidence type="ECO:0000313" key="13">
    <source>
        <dbReference type="Proteomes" id="UP000198755"/>
    </source>
</evidence>
<feature type="transmembrane region" description="Helical" evidence="10">
    <location>
        <begin position="123"/>
        <end position="143"/>
    </location>
</feature>
<organism evidence="12 13">
    <name type="scientific">Methylocapsa palsarum</name>
    <dbReference type="NCBI Taxonomy" id="1612308"/>
    <lineage>
        <taxon>Bacteria</taxon>
        <taxon>Pseudomonadati</taxon>
        <taxon>Pseudomonadota</taxon>
        <taxon>Alphaproteobacteria</taxon>
        <taxon>Hyphomicrobiales</taxon>
        <taxon>Beijerinckiaceae</taxon>
        <taxon>Methylocapsa</taxon>
    </lineage>
</organism>
<dbReference type="InterPro" id="IPR030659">
    <property type="entry name" value="SecY_CS"/>
</dbReference>
<dbReference type="HAMAP" id="MF_01465">
    <property type="entry name" value="SecY"/>
    <property type="match status" value="1"/>
</dbReference>
<evidence type="ECO:0000256" key="3">
    <source>
        <dbReference type="ARBA" id="ARBA00022448"/>
    </source>
</evidence>
<keyword evidence="7 10" id="KW-0811">Translocation</keyword>
<evidence type="ECO:0000256" key="5">
    <source>
        <dbReference type="ARBA" id="ARBA00022927"/>
    </source>
</evidence>
<dbReference type="NCBIfam" id="TIGR00967">
    <property type="entry name" value="3a0501s007"/>
    <property type="match status" value="1"/>
</dbReference>
<dbReference type="OrthoDB" id="9809248at2"/>
<dbReference type="SUPFAM" id="SSF103491">
    <property type="entry name" value="Preprotein translocase SecY subunit"/>
    <property type="match status" value="1"/>
</dbReference>
<dbReference type="FunFam" id="1.10.3370.10:FF:000001">
    <property type="entry name" value="Preprotein translocase subunit SecY"/>
    <property type="match status" value="1"/>
</dbReference>
<evidence type="ECO:0000256" key="2">
    <source>
        <dbReference type="ARBA" id="ARBA00005751"/>
    </source>
</evidence>
<dbReference type="InterPro" id="IPR002208">
    <property type="entry name" value="SecY/SEC61-alpha"/>
</dbReference>
<evidence type="ECO:0000313" key="12">
    <source>
        <dbReference type="EMBL" id="SFK29156.1"/>
    </source>
</evidence>
<comment type="subcellular location">
    <subcellularLocation>
        <location evidence="10">Cell membrane</location>
        <topology evidence="10">Multi-pass membrane protein</topology>
    </subcellularLocation>
    <subcellularLocation>
        <location evidence="1">Membrane</location>
        <topology evidence="1">Multi-pass membrane protein</topology>
    </subcellularLocation>
</comment>
<dbReference type="Gene3D" id="1.10.3370.10">
    <property type="entry name" value="SecY subunit domain"/>
    <property type="match status" value="1"/>
</dbReference>
<keyword evidence="6 10" id="KW-1133">Transmembrane helix</keyword>
<proteinExistence type="inferred from homology"/>
<feature type="transmembrane region" description="Helical" evidence="10">
    <location>
        <begin position="155"/>
        <end position="175"/>
    </location>
</feature>
<dbReference type="PROSITE" id="PS00756">
    <property type="entry name" value="SECY_2"/>
    <property type="match status" value="1"/>
</dbReference>
<evidence type="ECO:0000256" key="10">
    <source>
        <dbReference type="HAMAP-Rule" id="MF_01465"/>
    </source>
</evidence>
<feature type="transmembrane region" description="Helical" evidence="10">
    <location>
        <begin position="27"/>
        <end position="45"/>
    </location>
</feature>
<feature type="transmembrane region" description="Helical" evidence="10">
    <location>
        <begin position="317"/>
        <end position="338"/>
    </location>
</feature>
<feature type="transmembrane region" description="Helical" evidence="10">
    <location>
        <begin position="395"/>
        <end position="415"/>
    </location>
</feature>
<accession>A0A1I3YDA0</accession>
<keyword evidence="10" id="KW-1003">Cell membrane</keyword>
<dbReference type="PANTHER" id="PTHR10906">
    <property type="entry name" value="SECY/SEC61-ALPHA FAMILY MEMBER"/>
    <property type="match status" value="1"/>
</dbReference>
<name>A0A1I3YDA0_9HYPH</name>
<dbReference type="Proteomes" id="UP000198755">
    <property type="component" value="Unassembled WGS sequence"/>
</dbReference>
<dbReference type="GO" id="GO:0005886">
    <property type="term" value="C:plasma membrane"/>
    <property type="evidence" value="ECO:0007669"/>
    <property type="project" value="UniProtKB-SubCell"/>
</dbReference>
<dbReference type="GO" id="GO:0065002">
    <property type="term" value="P:intracellular protein transmembrane transport"/>
    <property type="evidence" value="ECO:0007669"/>
    <property type="project" value="UniProtKB-UniRule"/>
</dbReference>
<evidence type="ECO:0000256" key="4">
    <source>
        <dbReference type="ARBA" id="ARBA00022692"/>
    </source>
</evidence>
<keyword evidence="3 10" id="KW-0813">Transport</keyword>
<dbReference type="STRING" id="1612308.SAMN05444581_105148"/>
<reference evidence="12 13" key="1">
    <citation type="submission" date="2016-10" db="EMBL/GenBank/DDBJ databases">
        <authorList>
            <person name="de Groot N.N."/>
        </authorList>
    </citation>
    <scope>NUCLEOTIDE SEQUENCE [LARGE SCALE GENOMIC DNA]</scope>
    <source>
        <strain evidence="12 13">NE2</strain>
    </source>
</reference>